<accession>A0ABT2UIV7</accession>
<evidence type="ECO:0000259" key="1">
    <source>
        <dbReference type="Pfam" id="PF00149"/>
    </source>
</evidence>
<dbReference type="SUPFAM" id="SSF56300">
    <property type="entry name" value="Metallo-dependent phosphatases"/>
    <property type="match status" value="1"/>
</dbReference>
<feature type="domain" description="Calcineurin-like phosphoesterase" evidence="1">
    <location>
        <begin position="14"/>
        <end position="112"/>
    </location>
</feature>
<keyword evidence="3" id="KW-1185">Reference proteome</keyword>
<reference evidence="2 3" key="1">
    <citation type="submission" date="2022-09" db="EMBL/GenBank/DDBJ databases">
        <authorList>
            <person name="Han X.L."/>
            <person name="Wang Q."/>
            <person name="Lu T."/>
        </authorList>
    </citation>
    <scope>NUCLEOTIDE SEQUENCE [LARGE SCALE GENOMIC DNA]</scope>
    <source>
        <strain evidence="2 3">WQ 127069</strain>
    </source>
</reference>
<evidence type="ECO:0000313" key="2">
    <source>
        <dbReference type="EMBL" id="MCU6794580.1"/>
    </source>
</evidence>
<evidence type="ECO:0000313" key="3">
    <source>
        <dbReference type="Proteomes" id="UP001652445"/>
    </source>
</evidence>
<organism evidence="2 3">
    <name type="scientific">Paenibacillus baimaensis</name>
    <dbReference type="NCBI Taxonomy" id="2982185"/>
    <lineage>
        <taxon>Bacteria</taxon>
        <taxon>Bacillati</taxon>
        <taxon>Bacillota</taxon>
        <taxon>Bacilli</taxon>
        <taxon>Bacillales</taxon>
        <taxon>Paenibacillaceae</taxon>
        <taxon>Paenibacillus</taxon>
    </lineage>
</organism>
<comment type="caution">
    <text evidence="2">The sequence shown here is derived from an EMBL/GenBank/DDBJ whole genome shotgun (WGS) entry which is preliminary data.</text>
</comment>
<dbReference type="InterPro" id="IPR011230">
    <property type="entry name" value="PAP14/16/28/29"/>
</dbReference>
<dbReference type="PANTHER" id="PTHR32440">
    <property type="entry name" value="PHOSPHATASE DCR2-RELATED-RELATED"/>
    <property type="match status" value="1"/>
</dbReference>
<sequence>MSTQLQFRQDGSFTIVQFTDIHWKDGSANDWRTDALIREVITAERPDLIVITGDVIHKKETPQPLSAFRQALSAITDSGIPWAFVFGNHELEAEVEPDQLVVILQQLPNSLFETGPSHIQGLSNYVLPIRGSRSEAMCALLYLLDTGAKTKMPFGGATWVHRNQIDWYLQQSAAMTERNGGSPLPALAFFHIPLPEYNEIWDFRICYGSQNKGIDSPRINSGLFAAMVEMGDVMGTFVGHDHLNDFYGDLHGIRLCYSRLSGFSGKAPEDFPRGARVIRLHEGERSFETWQRLDDGSVLSEVPVHLPEGIDRFGKRSLGAAVEKSEKGEE</sequence>
<dbReference type="Gene3D" id="3.60.21.10">
    <property type="match status" value="1"/>
</dbReference>
<dbReference type="Pfam" id="PF00149">
    <property type="entry name" value="Metallophos"/>
    <property type="match status" value="1"/>
</dbReference>
<dbReference type="EMBL" id="JAOQIO010000084">
    <property type="protein sequence ID" value="MCU6794580.1"/>
    <property type="molecule type" value="Genomic_DNA"/>
</dbReference>
<gene>
    <name evidence="2" type="ORF">OB236_20935</name>
</gene>
<dbReference type="InterPro" id="IPR004843">
    <property type="entry name" value="Calcineurin-like_PHP"/>
</dbReference>
<proteinExistence type="predicted"/>
<dbReference type="CDD" id="cd07383">
    <property type="entry name" value="MPP_Dcr2"/>
    <property type="match status" value="1"/>
</dbReference>
<dbReference type="RefSeq" id="WP_262685714.1">
    <property type="nucleotide sequence ID" value="NZ_JAOQIO010000084.1"/>
</dbReference>
<name>A0ABT2UIV7_9BACL</name>
<protein>
    <submittedName>
        <fullName evidence="2">Metallophosphoesterase family protein</fullName>
    </submittedName>
</protein>
<dbReference type="Proteomes" id="UP001652445">
    <property type="component" value="Unassembled WGS sequence"/>
</dbReference>
<dbReference type="InterPro" id="IPR029052">
    <property type="entry name" value="Metallo-depent_PP-like"/>
</dbReference>
<dbReference type="PIRSF" id="PIRSF030250">
    <property type="entry name" value="Ptase_At2g46880"/>
    <property type="match status" value="1"/>
</dbReference>